<dbReference type="GO" id="GO:0031267">
    <property type="term" value="F:small GTPase binding"/>
    <property type="evidence" value="ECO:0007669"/>
    <property type="project" value="TreeGrafter"/>
</dbReference>
<name>A0A812AZV4_ACAPH</name>
<evidence type="ECO:0000259" key="5">
    <source>
        <dbReference type="PROSITE" id="PS51777"/>
    </source>
</evidence>
<feature type="transmembrane region" description="Helical" evidence="4">
    <location>
        <begin position="98"/>
        <end position="116"/>
    </location>
</feature>
<dbReference type="Proteomes" id="UP000597762">
    <property type="component" value="Unassembled WGS sequence"/>
</dbReference>
<keyword evidence="1 2" id="KW-0175">Coiled coil</keyword>
<dbReference type="PROSITE" id="PS51777">
    <property type="entry name" value="RH2"/>
    <property type="match status" value="1"/>
</dbReference>
<dbReference type="OrthoDB" id="10069524at2759"/>
<dbReference type="InterPro" id="IPR051241">
    <property type="entry name" value="DZIP_RILPL"/>
</dbReference>
<feature type="transmembrane region" description="Helical" evidence="4">
    <location>
        <begin position="69"/>
        <end position="92"/>
    </location>
</feature>
<keyword evidence="4" id="KW-0812">Transmembrane</keyword>
<dbReference type="SUPFAM" id="SSF161256">
    <property type="entry name" value="RILP dimerisation region"/>
    <property type="match status" value="1"/>
</dbReference>
<accession>A0A812AZV4</accession>
<dbReference type="PANTHER" id="PTHR21502:SF4">
    <property type="entry name" value="RILP-LIKE PROTEIN HOMOLOG"/>
    <property type="match status" value="1"/>
</dbReference>
<sequence>MNTCPPPLLPHPFFFTFFFYPFLSFFSFFPFFLSFLFFLLSFFLSFLFSFFPFFLSCSNSRSSELSLKFLHFFFSFFLFSFFLLFLFSLFFLPFFLPFFLFFSPFFSPFFFLFVPIQGIQNLNSSDGAATTIPRREEEELQVLSKLKETIDKQREQIRAMKKEINQKTCDAEALQAQLERIVKVNADLRRKNSSQRKQTRTLLEERLELQSQIQDKDKHIQTIKELLKESEAGSSGASFDAEMDTTTLTAEDLSVLEDKLSKYGKIAVDMSDPNRPRFTMGELREVLMERNDLKTRLLEVEEELQEYKPKSENNLQDSDAMPSLAEELTDATDADSEEEYPVQGPINKEPEEKLYPYQKESGIRKFCEKMFRSFGTPLLSQKTNCVNAIAGIV</sequence>
<proteinExistence type="predicted"/>
<dbReference type="GO" id="GO:0060271">
    <property type="term" value="P:cilium assembly"/>
    <property type="evidence" value="ECO:0007669"/>
    <property type="project" value="TreeGrafter"/>
</dbReference>
<dbReference type="Pfam" id="PF11461">
    <property type="entry name" value="RILP"/>
    <property type="match status" value="1"/>
</dbReference>
<dbReference type="PANTHER" id="PTHR21502">
    <property type="entry name" value="ZINC FINGER PROTEIN DZIP1"/>
    <property type="match status" value="1"/>
</dbReference>
<feature type="region of interest" description="Disordered" evidence="3">
    <location>
        <begin position="328"/>
        <end position="354"/>
    </location>
</feature>
<organism evidence="6 7">
    <name type="scientific">Acanthosepion pharaonis</name>
    <name type="common">Pharaoh cuttlefish</name>
    <name type="synonym">Sepia pharaonis</name>
    <dbReference type="NCBI Taxonomy" id="158019"/>
    <lineage>
        <taxon>Eukaryota</taxon>
        <taxon>Metazoa</taxon>
        <taxon>Spiralia</taxon>
        <taxon>Lophotrochozoa</taxon>
        <taxon>Mollusca</taxon>
        <taxon>Cephalopoda</taxon>
        <taxon>Coleoidea</taxon>
        <taxon>Decapodiformes</taxon>
        <taxon>Sepiida</taxon>
        <taxon>Sepiina</taxon>
        <taxon>Sepiidae</taxon>
        <taxon>Acanthosepion</taxon>
    </lineage>
</organism>
<dbReference type="GO" id="GO:0051959">
    <property type="term" value="F:dynein light intermediate chain binding"/>
    <property type="evidence" value="ECO:0007669"/>
    <property type="project" value="TreeGrafter"/>
</dbReference>
<feature type="domain" description="RH2" evidence="5">
    <location>
        <begin position="275"/>
        <end position="366"/>
    </location>
</feature>
<dbReference type="InterPro" id="IPR034744">
    <property type="entry name" value="RH2"/>
</dbReference>
<evidence type="ECO:0000313" key="7">
    <source>
        <dbReference type="Proteomes" id="UP000597762"/>
    </source>
</evidence>
<feature type="compositionally biased region" description="Acidic residues" evidence="3">
    <location>
        <begin position="328"/>
        <end position="340"/>
    </location>
</feature>
<keyword evidence="7" id="KW-1185">Reference proteome</keyword>
<reference evidence="6" key="1">
    <citation type="submission" date="2021-01" db="EMBL/GenBank/DDBJ databases">
        <authorList>
            <person name="Li R."/>
            <person name="Bekaert M."/>
        </authorList>
    </citation>
    <scope>NUCLEOTIDE SEQUENCE</scope>
    <source>
        <strain evidence="6">Farmed</strain>
    </source>
</reference>
<protein>
    <submittedName>
        <fullName evidence="6">RILPL1</fullName>
    </submittedName>
</protein>
<dbReference type="GO" id="GO:0005737">
    <property type="term" value="C:cytoplasm"/>
    <property type="evidence" value="ECO:0007669"/>
    <property type="project" value="TreeGrafter"/>
</dbReference>
<evidence type="ECO:0000313" key="6">
    <source>
        <dbReference type="EMBL" id="CAE1165544.1"/>
    </source>
</evidence>
<evidence type="ECO:0000256" key="1">
    <source>
        <dbReference type="ARBA" id="ARBA00023054"/>
    </source>
</evidence>
<keyword evidence="4" id="KW-1133">Transmembrane helix</keyword>
<evidence type="ECO:0000256" key="2">
    <source>
        <dbReference type="SAM" id="Coils"/>
    </source>
</evidence>
<keyword evidence="4" id="KW-0472">Membrane</keyword>
<comment type="caution">
    <text evidence="6">The sequence shown here is derived from an EMBL/GenBank/DDBJ whole genome shotgun (WGS) entry which is preliminary data.</text>
</comment>
<feature type="transmembrane region" description="Helical" evidence="4">
    <location>
        <begin position="12"/>
        <end position="29"/>
    </location>
</feature>
<dbReference type="AlphaFoldDB" id="A0A812AZV4"/>
<evidence type="ECO:0000256" key="4">
    <source>
        <dbReference type="SAM" id="Phobius"/>
    </source>
</evidence>
<dbReference type="InterPro" id="IPR021563">
    <property type="entry name" value="RILP_dimer"/>
</dbReference>
<dbReference type="GO" id="GO:0036064">
    <property type="term" value="C:ciliary basal body"/>
    <property type="evidence" value="ECO:0007669"/>
    <property type="project" value="TreeGrafter"/>
</dbReference>
<feature type="coiled-coil region" evidence="2">
    <location>
        <begin position="136"/>
        <end position="229"/>
    </location>
</feature>
<feature type="transmembrane region" description="Helical" evidence="4">
    <location>
        <begin position="35"/>
        <end position="57"/>
    </location>
</feature>
<dbReference type="EMBL" id="CAHIKZ030000275">
    <property type="protein sequence ID" value="CAE1165544.1"/>
    <property type="molecule type" value="Genomic_DNA"/>
</dbReference>
<dbReference type="Gene3D" id="6.10.230.10">
    <property type="match status" value="1"/>
</dbReference>
<gene>
    <name evidence="6" type="ORF">SPHA_8489</name>
</gene>
<dbReference type="GO" id="GO:0046983">
    <property type="term" value="F:protein dimerization activity"/>
    <property type="evidence" value="ECO:0007669"/>
    <property type="project" value="InterPro"/>
</dbReference>
<evidence type="ECO:0000256" key="3">
    <source>
        <dbReference type="SAM" id="MobiDB-lite"/>
    </source>
</evidence>